<reference evidence="2 3" key="1">
    <citation type="journal article" date="2016" name="Nat. Commun.">
        <title>Ectomycorrhizal ecology is imprinted in the genome of the dominant symbiotic fungus Cenococcum geophilum.</title>
        <authorList>
            <consortium name="DOE Joint Genome Institute"/>
            <person name="Peter M."/>
            <person name="Kohler A."/>
            <person name="Ohm R.A."/>
            <person name="Kuo A."/>
            <person name="Krutzmann J."/>
            <person name="Morin E."/>
            <person name="Arend M."/>
            <person name="Barry K.W."/>
            <person name="Binder M."/>
            <person name="Choi C."/>
            <person name="Clum A."/>
            <person name="Copeland A."/>
            <person name="Grisel N."/>
            <person name="Haridas S."/>
            <person name="Kipfer T."/>
            <person name="LaButti K."/>
            <person name="Lindquist E."/>
            <person name="Lipzen A."/>
            <person name="Maire R."/>
            <person name="Meier B."/>
            <person name="Mihaltcheva S."/>
            <person name="Molinier V."/>
            <person name="Murat C."/>
            <person name="Poggeler S."/>
            <person name="Quandt C.A."/>
            <person name="Sperisen C."/>
            <person name="Tritt A."/>
            <person name="Tisserant E."/>
            <person name="Crous P.W."/>
            <person name="Henrissat B."/>
            <person name="Nehls U."/>
            <person name="Egli S."/>
            <person name="Spatafora J.W."/>
            <person name="Grigoriev I.V."/>
            <person name="Martin F.M."/>
        </authorList>
    </citation>
    <scope>NUCLEOTIDE SEQUENCE [LARGE SCALE GENOMIC DNA]</scope>
    <source>
        <strain evidence="2 3">CBS 207.34</strain>
    </source>
</reference>
<gene>
    <name evidence="2" type="ORF">AOQ84DRAFT_411066</name>
</gene>
<proteinExistence type="predicted"/>
<organism evidence="2 3">
    <name type="scientific">Glonium stellatum</name>
    <dbReference type="NCBI Taxonomy" id="574774"/>
    <lineage>
        <taxon>Eukaryota</taxon>
        <taxon>Fungi</taxon>
        <taxon>Dikarya</taxon>
        <taxon>Ascomycota</taxon>
        <taxon>Pezizomycotina</taxon>
        <taxon>Dothideomycetes</taxon>
        <taxon>Pleosporomycetidae</taxon>
        <taxon>Gloniales</taxon>
        <taxon>Gloniaceae</taxon>
        <taxon>Glonium</taxon>
    </lineage>
</organism>
<evidence type="ECO:0000313" key="3">
    <source>
        <dbReference type="Proteomes" id="UP000250140"/>
    </source>
</evidence>
<evidence type="ECO:0008006" key="4">
    <source>
        <dbReference type="Google" id="ProtNLM"/>
    </source>
</evidence>
<dbReference type="EMBL" id="KV750077">
    <property type="protein sequence ID" value="OCL06401.1"/>
    <property type="molecule type" value="Genomic_DNA"/>
</dbReference>
<dbReference type="AlphaFoldDB" id="A0A8E2EXM0"/>
<name>A0A8E2EXM0_9PEZI</name>
<feature type="region of interest" description="Disordered" evidence="1">
    <location>
        <begin position="565"/>
        <end position="594"/>
    </location>
</feature>
<protein>
    <recommendedName>
        <fullName evidence="4">Ipa protein</fullName>
    </recommendedName>
</protein>
<dbReference type="PANTHER" id="PTHR40788:SF2">
    <property type="entry name" value="CLR5 DOMAIN-CONTAINING PROTEIN"/>
    <property type="match status" value="1"/>
</dbReference>
<dbReference type="PANTHER" id="PTHR40788">
    <property type="entry name" value="CLR5 DOMAIN-CONTAINING PROTEIN-RELATED"/>
    <property type="match status" value="1"/>
</dbReference>
<sequence length="703" mass="80147">MNSIIERYEATIQKRWIKKTKEQRKILLAAWPQMSTSHRPDFAAFKTKTAGQTGNSRRDAYIWPCVNLEDFLKSKQLFLLFLNSRGRNKPDAFAHADLRACRFGLTSCALVPAFLNEHVMMFTRRHTPETYGELIAWDDHPEAFQWLRSQRGAHPGEGLSILSIRERLYGFLVGCCKTILHEISEDTLIDPNVSIQPETRSVSGNETGLVLLATTAAEAPYRLPANLDLNRLESLIAAKLSAAEDHVWALREDPGYFAETLLDWKEHRQECLPDTLDRKHPAFSNSLQERIFWEHVIGNPIVSALVMVEMWGSTHEQIVTLQLLKEKYVDSVSSDKDLPEEYALAFYKLHHHLQQFSKGPIGALKAGLSHPHPTNTKIQVTKRTSIPKDQSRDELVWIFMTLFDEQQLHLAVTNQISDLSVFSQCLYQIELYQPWAATFATEMAAKEDEIKKEYLETEKSFEPYFRTRFGGLITSLGTPTGNIFRYPVYKRRTQDNIEAMIQAEGHLDSFWRAVDQELASNGAISSRLQKLLSQRMLQRTPEWVEPAKAPKTRVSASDITSISREKTSMSKTKVRTRGLAQLASTSSEAEPLDQYRPDAQPTFMVDNRALKAFKTIFFTPSASSQPGEVAWGDFLHAMSSIGFTAEKLYGSVWQFTPTKLDVERSIQFHEPHPCGKIPFTIARRYGRRLDRAYGWHGGMFVLG</sequence>
<evidence type="ECO:0000256" key="1">
    <source>
        <dbReference type="SAM" id="MobiDB-lite"/>
    </source>
</evidence>
<evidence type="ECO:0000313" key="2">
    <source>
        <dbReference type="EMBL" id="OCL06401.1"/>
    </source>
</evidence>
<dbReference type="OrthoDB" id="2922289at2759"/>
<accession>A0A8E2EXM0</accession>
<keyword evidence="3" id="KW-1185">Reference proteome</keyword>
<dbReference type="Proteomes" id="UP000250140">
    <property type="component" value="Unassembled WGS sequence"/>
</dbReference>